<dbReference type="AlphaFoldDB" id="A0A0E9U6D8"/>
<accession>A0A0E9U6D8</accession>
<sequence length="73" mass="7881">MLGQVYGGAVDGQDKALLSCCTSWDITFLCISESVCSLKVPRANLVTEGIRYLLDLALAWASKAAHCSALFVW</sequence>
<name>A0A0E9U6D8_ANGAN</name>
<dbReference type="EMBL" id="GBXM01047186">
    <property type="protein sequence ID" value="JAH61391.1"/>
    <property type="molecule type" value="Transcribed_RNA"/>
</dbReference>
<evidence type="ECO:0000313" key="1">
    <source>
        <dbReference type="EMBL" id="JAH61391.1"/>
    </source>
</evidence>
<protein>
    <submittedName>
        <fullName evidence="1">Uncharacterized protein</fullName>
    </submittedName>
</protein>
<organism evidence="1">
    <name type="scientific">Anguilla anguilla</name>
    <name type="common">European freshwater eel</name>
    <name type="synonym">Muraena anguilla</name>
    <dbReference type="NCBI Taxonomy" id="7936"/>
    <lineage>
        <taxon>Eukaryota</taxon>
        <taxon>Metazoa</taxon>
        <taxon>Chordata</taxon>
        <taxon>Craniata</taxon>
        <taxon>Vertebrata</taxon>
        <taxon>Euteleostomi</taxon>
        <taxon>Actinopterygii</taxon>
        <taxon>Neopterygii</taxon>
        <taxon>Teleostei</taxon>
        <taxon>Anguilliformes</taxon>
        <taxon>Anguillidae</taxon>
        <taxon>Anguilla</taxon>
    </lineage>
</organism>
<reference evidence="1" key="1">
    <citation type="submission" date="2014-11" db="EMBL/GenBank/DDBJ databases">
        <authorList>
            <person name="Amaro Gonzalez C."/>
        </authorList>
    </citation>
    <scope>NUCLEOTIDE SEQUENCE</scope>
</reference>
<proteinExistence type="predicted"/>
<reference evidence="1" key="2">
    <citation type="journal article" date="2015" name="Fish Shellfish Immunol.">
        <title>Early steps in the European eel (Anguilla anguilla)-Vibrio vulnificus interaction in the gills: Role of the RtxA13 toxin.</title>
        <authorList>
            <person name="Callol A."/>
            <person name="Pajuelo D."/>
            <person name="Ebbesson L."/>
            <person name="Teles M."/>
            <person name="MacKenzie S."/>
            <person name="Amaro C."/>
        </authorList>
    </citation>
    <scope>NUCLEOTIDE SEQUENCE</scope>
</reference>